<evidence type="ECO:0000313" key="11">
    <source>
        <dbReference type="Proteomes" id="UP000678499"/>
    </source>
</evidence>
<comment type="pathway">
    <text evidence="1">Protein modification; protein ubiquitination.</text>
</comment>
<evidence type="ECO:0000259" key="9">
    <source>
        <dbReference type="PROSITE" id="PS50089"/>
    </source>
</evidence>
<dbReference type="InterPro" id="IPR037381">
    <property type="entry name" value="RFWD3"/>
</dbReference>
<evidence type="ECO:0000256" key="7">
    <source>
        <dbReference type="SAM" id="Coils"/>
    </source>
</evidence>
<dbReference type="GO" id="GO:0008270">
    <property type="term" value="F:zinc ion binding"/>
    <property type="evidence" value="ECO:0007669"/>
    <property type="project" value="UniProtKB-KW"/>
</dbReference>
<dbReference type="GO" id="GO:0016567">
    <property type="term" value="P:protein ubiquitination"/>
    <property type="evidence" value="ECO:0007669"/>
    <property type="project" value="InterPro"/>
</dbReference>
<dbReference type="AlphaFoldDB" id="A0A7R9G7S2"/>
<dbReference type="Proteomes" id="UP000678499">
    <property type="component" value="Unassembled WGS sequence"/>
</dbReference>
<keyword evidence="5" id="KW-0862">Zinc</keyword>
<dbReference type="PANTHER" id="PTHR16047:SF7">
    <property type="entry name" value="E3 UBIQUITIN-PROTEIN LIGASE RFWD3"/>
    <property type="match status" value="1"/>
</dbReference>
<keyword evidence="11" id="KW-1185">Reference proteome</keyword>
<evidence type="ECO:0000256" key="5">
    <source>
        <dbReference type="ARBA" id="ARBA00022833"/>
    </source>
</evidence>
<dbReference type="GO" id="GO:0036297">
    <property type="term" value="P:interstrand cross-link repair"/>
    <property type="evidence" value="ECO:0007669"/>
    <property type="project" value="InterPro"/>
</dbReference>
<keyword evidence="7" id="KW-0175">Coiled coil</keyword>
<evidence type="ECO:0000256" key="8">
    <source>
        <dbReference type="SAM" id="MobiDB-lite"/>
    </source>
</evidence>
<dbReference type="InterPro" id="IPR024766">
    <property type="entry name" value="Znf_RING_H2"/>
</dbReference>
<feature type="domain" description="RING-type" evidence="9">
    <location>
        <begin position="5"/>
        <end position="53"/>
    </location>
</feature>
<evidence type="ECO:0000313" key="10">
    <source>
        <dbReference type="EMBL" id="CAD7272214.1"/>
    </source>
</evidence>
<evidence type="ECO:0000256" key="6">
    <source>
        <dbReference type="PROSITE-ProRule" id="PRU00175"/>
    </source>
</evidence>
<feature type="compositionally biased region" description="Basic and acidic residues" evidence="8">
    <location>
        <begin position="160"/>
        <end position="178"/>
    </location>
</feature>
<sequence length="238" mass="26763">MAAICAVCYDSLTLGLRDTGKRPVCAVGCGHVFHLDCIMRWLQERPAGTCPQCMTRLSERNLQRLLVETEDCSTRRSSGRVSTAGGQAVSGAVQQNEETADLKAWMARCVTLEKKNKELEDECQALRFALEDGSQDHAHGFNNGFFSELLRRPLNAPANHPREAARHHAPAPERELRHPFFHPDFPTRHGRNPPRSNPARALGSMATMADPFFEHLNMNHDWDDANFLSLRDMLHDPL</sequence>
<dbReference type="PANTHER" id="PTHR16047">
    <property type="entry name" value="RFWD3 PROTEIN"/>
    <property type="match status" value="1"/>
</dbReference>
<dbReference type="InterPro" id="IPR013083">
    <property type="entry name" value="Znf_RING/FYVE/PHD"/>
</dbReference>
<dbReference type="OrthoDB" id="21204at2759"/>
<reference evidence="10" key="1">
    <citation type="submission" date="2020-11" db="EMBL/GenBank/DDBJ databases">
        <authorList>
            <person name="Tran Van P."/>
        </authorList>
    </citation>
    <scope>NUCLEOTIDE SEQUENCE</scope>
</reference>
<dbReference type="Pfam" id="PF12678">
    <property type="entry name" value="zf-rbx1"/>
    <property type="match status" value="1"/>
</dbReference>
<dbReference type="PROSITE" id="PS50089">
    <property type="entry name" value="ZF_RING_2"/>
    <property type="match status" value="1"/>
</dbReference>
<dbReference type="EMBL" id="CAJPEX010000011">
    <property type="protein sequence ID" value="CAG0912366.1"/>
    <property type="molecule type" value="Genomic_DNA"/>
</dbReference>
<dbReference type="InterPro" id="IPR001841">
    <property type="entry name" value="Znf_RING"/>
</dbReference>
<evidence type="ECO:0000256" key="3">
    <source>
        <dbReference type="ARBA" id="ARBA00022771"/>
    </source>
</evidence>
<proteinExistence type="predicted"/>
<dbReference type="SUPFAM" id="SSF57850">
    <property type="entry name" value="RING/U-box"/>
    <property type="match status" value="1"/>
</dbReference>
<evidence type="ECO:0000256" key="4">
    <source>
        <dbReference type="ARBA" id="ARBA00022786"/>
    </source>
</evidence>
<dbReference type="GO" id="GO:0005634">
    <property type="term" value="C:nucleus"/>
    <property type="evidence" value="ECO:0007669"/>
    <property type="project" value="InterPro"/>
</dbReference>
<dbReference type="SMART" id="SM00184">
    <property type="entry name" value="RING"/>
    <property type="match status" value="1"/>
</dbReference>
<protein>
    <recommendedName>
        <fullName evidence="9">RING-type domain-containing protein</fullName>
    </recommendedName>
</protein>
<keyword evidence="4" id="KW-0833">Ubl conjugation pathway</keyword>
<gene>
    <name evidence="10" type="ORF">NMOB1V02_LOCUS158</name>
</gene>
<evidence type="ECO:0000256" key="1">
    <source>
        <dbReference type="ARBA" id="ARBA00004906"/>
    </source>
</evidence>
<keyword evidence="3 6" id="KW-0863">Zinc-finger</keyword>
<feature type="region of interest" description="Disordered" evidence="8">
    <location>
        <begin position="159"/>
        <end position="201"/>
    </location>
</feature>
<organism evidence="10">
    <name type="scientific">Notodromas monacha</name>
    <dbReference type="NCBI Taxonomy" id="399045"/>
    <lineage>
        <taxon>Eukaryota</taxon>
        <taxon>Metazoa</taxon>
        <taxon>Ecdysozoa</taxon>
        <taxon>Arthropoda</taxon>
        <taxon>Crustacea</taxon>
        <taxon>Oligostraca</taxon>
        <taxon>Ostracoda</taxon>
        <taxon>Podocopa</taxon>
        <taxon>Podocopida</taxon>
        <taxon>Cypridocopina</taxon>
        <taxon>Cypridoidea</taxon>
        <taxon>Cyprididae</taxon>
        <taxon>Notodromas</taxon>
    </lineage>
</organism>
<accession>A0A7R9G7S2</accession>
<keyword evidence="2" id="KW-0479">Metal-binding</keyword>
<dbReference type="GO" id="GO:0004842">
    <property type="term" value="F:ubiquitin-protein transferase activity"/>
    <property type="evidence" value="ECO:0007669"/>
    <property type="project" value="InterPro"/>
</dbReference>
<dbReference type="EMBL" id="OA882048">
    <property type="protein sequence ID" value="CAD7272214.1"/>
    <property type="molecule type" value="Genomic_DNA"/>
</dbReference>
<feature type="coiled-coil region" evidence="7">
    <location>
        <begin position="102"/>
        <end position="136"/>
    </location>
</feature>
<evidence type="ECO:0000256" key="2">
    <source>
        <dbReference type="ARBA" id="ARBA00022723"/>
    </source>
</evidence>
<name>A0A7R9G7S2_9CRUS</name>
<dbReference type="Gene3D" id="3.30.40.10">
    <property type="entry name" value="Zinc/RING finger domain, C3HC4 (zinc finger)"/>
    <property type="match status" value="1"/>
</dbReference>
<dbReference type="GO" id="GO:0031461">
    <property type="term" value="C:cullin-RING ubiquitin ligase complex"/>
    <property type="evidence" value="ECO:0007669"/>
    <property type="project" value="UniProtKB-ARBA"/>
</dbReference>